<dbReference type="KEGG" id="fpl:Ferp_1520"/>
<keyword evidence="2" id="KW-0378">Hydrolase</keyword>
<dbReference type="SUPFAM" id="SSF101386">
    <property type="entry name" value="all-alpha NTP pyrophosphatases"/>
    <property type="match status" value="1"/>
</dbReference>
<dbReference type="InterPro" id="IPR004518">
    <property type="entry name" value="MazG-like_dom"/>
</dbReference>
<reference evidence="3" key="1">
    <citation type="submission" date="2010-02" db="EMBL/GenBank/DDBJ databases">
        <title>Complete sequence of Ferroglobus placidus DSM 10642.</title>
        <authorList>
            <consortium name="US DOE Joint Genome Institute"/>
            <person name="Lucas S."/>
            <person name="Copeland A."/>
            <person name="Lapidus A."/>
            <person name="Cheng J.-F."/>
            <person name="Bruce D."/>
            <person name="Goodwin L."/>
            <person name="Pitluck S."/>
            <person name="Saunders E."/>
            <person name="Brettin T."/>
            <person name="Detter J.C."/>
            <person name="Han C."/>
            <person name="Tapia R."/>
            <person name="Larimer F."/>
            <person name="Land M."/>
            <person name="Hauser L."/>
            <person name="Kyrpides N."/>
            <person name="Ivanova N."/>
            <person name="Holmes D."/>
            <person name="Lovley D."/>
            <person name="Kyrpides N."/>
            <person name="Anderson I.J."/>
            <person name="Woyke T."/>
        </authorList>
    </citation>
    <scope>NUCLEOTIDE SEQUENCE [LARGE SCALE GENOMIC DNA]</scope>
    <source>
        <strain evidence="3">DSM 10642 / AEDII12DO</strain>
    </source>
</reference>
<dbReference type="Pfam" id="PF03819">
    <property type="entry name" value="MazG"/>
    <property type="match status" value="1"/>
</dbReference>
<feature type="domain" description="NTP pyrophosphohydrolase MazG-like" evidence="1">
    <location>
        <begin position="28"/>
        <end position="77"/>
    </location>
</feature>
<dbReference type="CDD" id="cd11535">
    <property type="entry name" value="NTP-PPase_SsMazG"/>
    <property type="match status" value="1"/>
</dbReference>
<dbReference type="Proteomes" id="UP000002613">
    <property type="component" value="Chromosome"/>
</dbReference>
<dbReference type="AlphaFoldDB" id="D3RYV8"/>
<gene>
    <name evidence="2" type="ordered locus">Ferp_1520</name>
</gene>
<dbReference type="PaxDb" id="589924-Ferp_1520"/>
<sequence length="98" mass="11346">MKISEFQKLIKDLYFEKDKKRGLDKTFIWFVEEVGELAEAIRKGENVGEEIADVFAWLVSLANILGVDVEEEVLKKYPYKCVKCNKIPCECEEHVSDS</sequence>
<dbReference type="HOGENOM" id="CLU_166059_1_0_2"/>
<dbReference type="GO" id="GO:0016787">
    <property type="term" value="F:hydrolase activity"/>
    <property type="evidence" value="ECO:0007669"/>
    <property type="project" value="UniProtKB-KW"/>
</dbReference>
<proteinExistence type="predicted"/>
<name>D3RYV8_FERPA</name>
<organism evidence="2 3">
    <name type="scientific">Ferroglobus placidus (strain DSM 10642 / AEDII12DO)</name>
    <dbReference type="NCBI Taxonomy" id="589924"/>
    <lineage>
        <taxon>Archaea</taxon>
        <taxon>Methanobacteriati</taxon>
        <taxon>Methanobacteriota</taxon>
        <taxon>Archaeoglobi</taxon>
        <taxon>Archaeoglobales</taxon>
        <taxon>Archaeoglobaceae</taxon>
        <taxon>Ferroglobus</taxon>
    </lineage>
</organism>
<dbReference type="GeneID" id="8779040"/>
<keyword evidence="3" id="KW-1185">Reference proteome</keyword>
<evidence type="ECO:0000259" key="1">
    <source>
        <dbReference type="Pfam" id="PF03819"/>
    </source>
</evidence>
<dbReference type="PANTHER" id="PTHR42702:SF1">
    <property type="entry name" value="REGULATORY PROTEIN FOR BETA-LACTAMASE"/>
    <property type="match status" value="1"/>
</dbReference>
<dbReference type="EMBL" id="CP001899">
    <property type="protein sequence ID" value="ADC65671.1"/>
    <property type="molecule type" value="Genomic_DNA"/>
</dbReference>
<dbReference type="PANTHER" id="PTHR42702">
    <property type="entry name" value="NUCLEOTIDE PYROPHOSPHOHYDROLASE"/>
    <property type="match status" value="1"/>
</dbReference>
<evidence type="ECO:0000313" key="2">
    <source>
        <dbReference type="EMBL" id="ADC65671.1"/>
    </source>
</evidence>
<dbReference type="OrthoDB" id="49823at2157"/>
<accession>D3RYV8</accession>
<dbReference type="STRING" id="589924.Ferp_1520"/>
<evidence type="ECO:0000313" key="3">
    <source>
        <dbReference type="Proteomes" id="UP000002613"/>
    </source>
</evidence>
<protein>
    <submittedName>
        <fullName evidence="2">MazG nucleotide pyrophosphohydrolase</fullName>
    </submittedName>
</protein>
<reference evidence="2 3" key="2">
    <citation type="journal article" date="2011" name="Stand. Genomic Sci.">
        <title>Complete genome sequence of Ferroglobus placidus AEDII12DO.</title>
        <authorList>
            <person name="Anderson I."/>
            <person name="Risso C."/>
            <person name="Holmes D."/>
            <person name="Lucas S."/>
            <person name="Copeland A."/>
            <person name="Lapidus A."/>
            <person name="Cheng J.F."/>
            <person name="Bruce D."/>
            <person name="Goodwin L."/>
            <person name="Pitluck S."/>
            <person name="Saunders E."/>
            <person name="Brettin T."/>
            <person name="Detter J.C."/>
            <person name="Han C."/>
            <person name="Tapia R."/>
            <person name="Larimer F."/>
            <person name="Land M."/>
            <person name="Hauser L."/>
            <person name="Woyke T."/>
            <person name="Lovley D."/>
            <person name="Kyrpides N."/>
            <person name="Ivanova N."/>
        </authorList>
    </citation>
    <scope>NUCLEOTIDE SEQUENCE [LARGE SCALE GENOMIC DNA]</scope>
    <source>
        <strain evidence="3">DSM 10642 / AEDII12DO</strain>
    </source>
</reference>
<dbReference type="RefSeq" id="WP_012966011.1">
    <property type="nucleotide sequence ID" value="NC_013849.1"/>
</dbReference>
<dbReference type="eggNOG" id="arCOG01084">
    <property type="taxonomic scope" value="Archaea"/>
</dbReference>
<dbReference type="Gene3D" id="1.10.287.1080">
    <property type="entry name" value="MazG-like"/>
    <property type="match status" value="1"/>
</dbReference>